<evidence type="ECO:0000256" key="1">
    <source>
        <dbReference type="ARBA" id="ARBA00001933"/>
    </source>
</evidence>
<dbReference type="SUPFAM" id="SSF53383">
    <property type="entry name" value="PLP-dependent transferases"/>
    <property type="match status" value="1"/>
</dbReference>
<comment type="caution">
    <text evidence="6">The sequence shown here is derived from an EMBL/GenBank/DDBJ whole genome shotgun (WGS) entry which is preliminary data.</text>
</comment>
<keyword evidence="7" id="KW-1185">Reference proteome</keyword>
<dbReference type="GO" id="GO:0008483">
    <property type="term" value="F:transaminase activity"/>
    <property type="evidence" value="ECO:0007669"/>
    <property type="project" value="UniProtKB-KW"/>
</dbReference>
<keyword evidence="3 4" id="KW-0663">Pyridoxal phosphate</keyword>
<dbReference type="AlphaFoldDB" id="A0A2U2CAP8"/>
<proteinExistence type="inferred from homology"/>
<gene>
    <name evidence="6" type="ORF">C4N9_08960</name>
</gene>
<comment type="cofactor">
    <cofactor evidence="1">
        <name>pyridoxal 5'-phosphate</name>
        <dbReference type="ChEBI" id="CHEBI:597326"/>
    </cofactor>
</comment>
<dbReference type="InterPro" id="IPR015422">
    <property type="entry name" value="PyrdxlP-dep_Trfase_small"/>
</dbReference>
<feature type="region of interest" description="Disordered" evidence="5">
    <location>
        <begin position="1"/>
        <end position="23"/>
    </location>
</feature>
<evidence type="ECO:0000256" key="3">
    <source>
        <dbReference type="ARBA" id="ARBA00022898"/>
    </source>
</evidence>
<organism evidence="6 7">
    <name type="scientific">Pararhodobacter marinus</name>
    <dbReference type="NCBI Taxonomy" id="2184063"/>
    <lineage>
        <taxon>Bacteria</taxon>
        <taxon>Pseudomonadati</taxon>
        <taxon>Pseudomonadota</taxon>
        <taxon>Alphaproteobacteria</taxon>
        <taxon>Rhodobacterales</taxon>
        <taxon>Paracoccaceae</taxon>
        <taxon>Pararhodobacter</taxon>
    </lineage>
</organism>
<dbReference type="Gene3D" id="3.90.1150.10">
    <property type="entry name" value="Aspartate Aminotransferase, domain 1"/>
    <property type="match status" value="1"/>
</dbReference>
<name>A0A2U2CAP8_9RHOB</name>
<dbReference type="CDD" id="cd00610">
    <property type="entry name" value="OAT_like"/>
    <property type="match status" value="1"/>
</dbReference>
<sequence>MTAPQDPASGSGSPFPQRGGPIQVFYAPPEAPRRPMISHAEGIYMWDTDGKRYLDATSGPVVSNIGHGNGRVLAAMAEQAGKVCYASRALFENQANIALAERVAALAGPGFERVFVVSGGSEATEAAIKLARHHAVACGEAGRWKVLAREPGYHGATLGAAAITGDPETDAVFGPVMRIMPRVPAPFTYRVPGNLDAETHARHCAEALEAAIRDEGPDSVLAFIMEPVGGLATGALVAPDAYYTAVREICSRHGVLLIFDEVMSGAGRTGRFLAAEHWPDARPDLVILAKGVAAGYTPLGMVLAPREMVEKVVAAGGFLHGHTYSANPLSCAVGEAVLAEVMDRDLIGNAERMGILLGERLQVLARHSGIVGDVRGLGLLRAIEIVADKTTKAPFPPARKAIARIVELGLDRGLLLYSRSTAGGRYGEWLMITPPLIVTDAQLDEMMALLTEVLDIFEAETRS</sequence>
<dbReference type="InterPro" id="IPR015424">
    <property type="entry name" value="PyrdxlP-dep_Trfase"/>
</dbReference>
<dbReference type="PANTHER" id="PTHR43094">
    <property type="entry name" value="AMINOTRANSFERASE"/>
    <property type="match status" value="1"/>
</dbReference>
<evidence type="ECO:0000313" key="6">
    <source>
        <dbReference type="EMBL" id="PWE28942.1"/>
    </source>
</evidence>
<dbReference type="Pfam" id="PF00202">
    <property type="entry name" value="Aminotran_3"/>
    <property type="match status" value="1"/>
</dbReference>
<evidence type="ECO:0000256" key="4">
    <source>
        <dbReference type="RuleBase" id="RU003560"/>
    </source>
</evidence>
<dbReference type="PROSITE" id="PS00600">
    <property type="entry name" value="AA_TRANSFER_CLASS_3"/>
    <property type="match status" value="1"/>
</dbReference>
<evidence type="ECO:0000313" key="7">
    <source>
        <dbReference type="Proteomes" id="UP000244940"/>
    </source>
</evidence>
<evidence type="ECO:0000256" key="5">
    <source>
        <dbReference type="SAM" id="MobiDB-lite"/>
    </source>
</evidence>
<dbReference type="InterPro" id="IPR005814">
    <property type="entry name" value="Aminotrans_3"/>
</dbReference>
<comment type="similarity">
    <text evidence="2 4">Belongs to the class-III pyridoxal-phosphate-dependent aminotransferase family.</text>
</comment>
<evidence type="ECO:0000256" key="2">
    <source>
        <dbReference type="ARBA" id="ARBA00008954"/>
    </source>
</evidence>
<accession>A0A2U2CAP8</accession>
<dbReference type="OrthoDB" id="9801834at2"/>
<dbReference type="Proteomes" id="UP000244940">
    <property type="component" value="Unassembled WGS sequence"/>
</dbReference>
<dbReference type="GeneID" id="94365020"/>
<keyword evidence="6" id="KW-0808">Transferase</keyword>
<dbReference type="Gene3D" id="3.40.640.10">
    <property type="entry name" value="Type I PLP-dependent aspartate aminotransferase-like (Major domain)"/>
    <property type="match status" value="1"/>
</dbReference>
<protein>
    <submittedName>
        <fullName evidence="6">Aspartate aminotransferase family protein</fullName>
    </submittedName>
</protein>
<reference evidence="6 7" key="1">
    <citation type="submission" date="2018-05" db="EMBL/GenBank/DDBJ databases">
        <title>Pararhodobacter marina sp. nov., isolated from deep-sea water of the Indian Ocean.</title>
        <authorList>
            <person name="Lai Q.Sr."/>
            <person name="Liu X."/>
            <person name="Shao Z."/>
        </authorList>
    </citation>
    <scope>NUCLEOTIDE SEQUENCE [LARGE SCALE GENOMIC DNA]</scope>
    <source>
        <strain evidence="6 7">CIC4N-9</strain>
    </source>
</reference>
<dbReference type="InterPro" id="IPR015421">
    <property type="entry name" value="PyrdxlP-dep_Trfase_major"/>
</dbReference>
<dbReference type="PANTHER" id="PTHR43094:SF1">
    <property type="entry name" value="AMINOTRANSFERASE CLASS-III"/>
    <property type="match status" value="1"/>
</dbReference>
<dbReference type="RefSeq" id="WP_109532991.1">
    <property type="nucleotide sequence ID" value="NZ_QEYD01000005.1"/>
</dbReference>
<dbReference type="GO" id="GO:0030170">
    <property type="term" value="F:pyridoxal phosphate binding"/>
    <property type="evidence" value="ECO:0007669"/>
    <property type="project" value="InterPro"/>
</dbReference>
<dbReference type="InterPro" id="IPR049704">
    <property type="entry name" value="Aminotrans_3_PPA_site"/>
</dbReference>
<dbReference type="EMBL" id="QEYD01000005">
    <property type="protein sequence ID" value="PWE28942.1"/>
    <property type="molecule type" value="Genomic_DNA"/>
</dbReference>
<keyword evidence="6" id="KW-0032">Aminotransferase</keyword>